<protein>
    <recommendedName>
        <fullName evidence="1">UPF0246 protein FC21_GL000680</fullName>
    </recommendedName>
</protein>
<dbReference type="Proteomes" id="UP000051084">
    <property type="component" value="Unassembled WGS sequence"/>
</dbReference>
<dbReference type="PANTHER" id="PTHR30283:SF4">
    <property type="entry name" value="PEROXIDE STRESS RESISTANCE PROTEIN YAAA"/>
    <property type="match status" value="1"/>
</dbReference>
<dbReference type="GO" id="GO:0033194">
    <property type="term" value="P:response to hydroperoxide"/>
    <property type="evidence" value="ECO:0007669"/>
    <property type="project" value="TreeGrafter"/>
</dbReference>
<name>A0A0R1US22_9LACO</name>
<dbReference type="STRING" id="417373.GCA_001570685_01083"/>
<reference evidence="2 3" key="1">
    <citation type="journal article" date="2015" name="Genome Announc.">
        <title>Expanding the biotechnology potential of lactobacilli through comparative genomics of 213 strains and associated genera.</title>
        <authorList>
            <person name="Sun Z."/>
            <person name="Harris H.M."/>
            <person name="McCann A."/>
            <person name="Guo C."/>
            <person name="Argimon S."/>
            <person name="Zhang W."/>
            <person name="Yang X."/>
            <person name="Jeffery I.B."/>
            <person name="Cooney J.C."/>
            <person name="Kagawa T.F."/>
            <person name="Liu W."/>
            <person name="Song Y."/>
            <person name="Salvetti E."/>
            <person name="Wrobel A."/>
            <person name="Rasinkangas P."/>
            <person name="Parkhill J."/>
            <person name="Rea M.C."/>
            <person name="O'Sullivan O."/>
            <person name="Ritari J."/>
            <person name="Douillard F.P."/>
            <person name="Paul Ross R."/>
            <person name="Yang R."/>
            <person name="Briner A.E."/>
            <person name="Felis G.E."/>
            <person name="de Vos W.M."/>
            <person name="Barrangou R."/>
            <person name="Klaenhammer T.R."/>
            <person name="Caufield P.W."/>
            <person name="Cui Y."/>
            <person name="Zhang H."/>
            <person name="O'Toole P.W."/>
        </authorList>
    </citation>
    <scope>NUCLEOTIDE SEQUENCE [LARGE SCALE GENOMIC DNA]</scope>
    <source>
        <strain evidence="2 3">DSM 18793</strain>
    </source>
</reference>
<dbReference type="PANTHER" id="PTHR30283">
    <property type="entry name" value="PEROXIDE STRESS RESPONSE PROTEIN YAAA"/>
    <property type="match status" value="1"/>
</dbReference>
<dbReference type="Pfam" id="PF03883">
    <property type="entry name" value="H2O2_YaaD"/>
    <property type="match status" value="1"/>
</dbReference>
<dbReference type="GO" id="GO:0005829">
    <property type="term" value="C:cytosol"/>
    <property type="evidence" value="ECO:0007669"/>
    <property type="project" value="TreeGrafter"/>
</dbReference>
<evidence type="ECO:0000256" key="1">
    <source>
        <dbReference type="HAMAP-Rule" id="MF_00652"/>
    </source>
</evidence>
<gene>
    <name evidence="2" type="ORF">FC21_GL000680</name>
</gene>
<comment type="caution">
    <text evidence="2">The sequence shown here is derived from an EMBL/GenBank/DDBJ whole genome shotgun (WGS) entry which is preliminary data.</text>
</comment>
<dbReference type="InterPro" id="IPR005583">
    <property type="entry name" value="YaaA"/>
</dbReference>
<sequence length="237" mass="26880">MSPAKQMTTSDDWGPVTTPQYLTQTRQIVAQLQALSFAELQQVWRCSDRLVEQNQRRLAQLDFQTKLTPALMSYTGLQYQSLAPGVLTQSGLDYLQAHLWILSALYGANRPFDGIQPYRLSLDDHFPGSNLVEVWQPILASQFQNEVIINLASHEYAQLLPTQATVIEIVFQEPNAQGKLVTKATRAKQARGQFVRWLAEQQIDDPAQLIMFSELGYQYQSQLSTTTKLVFVRSLTD</sequence>
<organism evidence="2 3">
    <name type="scientific">Limosilactobacillus equigenerosi DSM 18793 = JCM 14505</name>
    <dbReference type="NCBI Taxonomy" id="1423742"/>
    <lineage>
        <taxon>Bacteria</taxon>
        <taxon>Bacillati</taxon>
        <taxon>Bacillota</taxon>
        <taxon>Bacilli</taxon>
        <taxon>Lactobacillales</taxon>
        <taxon>Lactobacillaceae</taxon>
        <taxon>Limosilactobacillus</taxon>
    </lineage>
</organism>
<proteinExistence type="inferred from homology"/>
<dbReference type="AlphaFoldDB" id="A0A0R1US22"/>
<comment type="similarity">
    <text evidence="1">Belongs to the UPF0246 family.</text>
</comment>
<accession>A0A0R1US22</accession>
<evidence type="ECO:0000313" key="2">
    <source>
        <dbReference type="EMBL" id="KRL95983.1"/>
    </source>
</evidence>
<evidence type="ECO:0000313" key="3">
    <source>
        <dbReference type="Proteomes" id="UP000051084"/>
    </source>
</evidence>
<dbReference type="NCBIfam" id="NF002543">
    <property type="entry name" value="PRK02101.1-4"/>
    <property type="match status" value="1"/>
</dbReference>
<dbReference type="PATRIC" id="fig|1423742.4.peg.710"/>
<dbReference type="EMBL" id="AZGC01000014">
    <property type="protein sequence ID" value="KRL95983.1"/>
    <property type="molecule type" value="Genomic_DNA"/>
</dbReference>
<dbReference type="HAMAP" id="MF_00652">
    <property type="entry name" value="UPF0246"/>
    <property type="match status" value="1"/>
</dbReference>
<keyword evidence="3" id="KW-1185">Reference proteome</keyword>